<sequence>MSQLFSEIPGASAWSNVQEIHKGWSSDNKYYIQTADGRELLLRISDFTQYDKKQREFESVKKLHHIDNILMSRPLDFGICNSGQSVYSLFTWVNGEDAEGVIPSLNAEQQYQLGFQAGEVLAKLHEIHAEQDLVPWAEHYNAKINRYIRNFKSCGIVLKGADQTISFIEQNRHLLENRPQTFQHGDYHVGNMVVTPSGELGIIDFNRLDYGDPWEEFNRITWCAGLSPLFASGRIHGYFNNDVPDLFFRLMALYIASNQLSSIPWAIPFGKEEVDDMVQRAEEVLEAYDYYQNYIPKWYLPSCPDL</sequence>
<name>A0A378XZU7_PAEPO</name>
<feature type="domain" description="Aminoglycoside phosphotransferase" evidence="1">
    <location>
        <begin position="17"/>
        <end position="241"/>
    </location>
</feature>
<evidence type="ECO:0000313" key="2">
    <source>
        <dbReference type="EMBL" id="SUA69609.1"/>
    </source>
</evidence>
<dbReference type="InterPro" id="IPR002575">
    <property type="entry name" value="Aminoglycoside_PTrfase"/>
</dbReference>
<reference evidence="2 3" key="1">
    <citation type="submission" date="2018-06" db="EMBL/GenBank/DDBJ databases">
        <authorList>
            <consortium name="Pathogen Informatics"/>
            <person name="Doyle S."/>
        </authorList>
    </citation>
    <scope>NUCLEOTIDE SEQUENCE [LARGE SCALE GENOMIC DNA]</scope>
    <source>
        <strain evidence="2 3">NCTC10343</strain>
    </source>
</reference>
<dbReference type="Proteomes" id="UP000254400">
    <property type="component" value="Unassembled WGS sequence"/>
</dbReference>
<evidence type="ECO:0000313" key="3">
    <source>
        <dbReference type="Proteomes" id="UP000254400"/>
    </source>
</evidence>
<gene>
    <name evidence="2" type="ORF">NCTC10343_02471</name>
</gene>
<accession>A0A378XZU7</accession>
<dbReference type="GO" id="GO:0016740">
    <property type="term" value="F:transferase activity"/>
    <property type="evidence" value="ECO:0007669"/>
    <property type="project" value="UniProtKB-KW"/>
</dbReference>
<protein>
    <submittedName>
        <fullName evidence="2">Aminoglycoside phosphotransferase</fullName>
    </submittedName>
</protein>
<dbReference type="Gene3D" id="3.90.1200.10">
    <property type="match status" value="1"/>
</dbReference>
<dbReference type="PANTHER" id="PTHR41283">
    <property type="entry name" value="AMINOGLYCOSIDE PHOSPHOTRANSFERASE"/>
    <property type="match status" value="1"/>
</dbReference>
<evidence type="ECO:0000259" key="1">
    <source>
        <dbReference type="Pfam" id="PF01636"/>
    </source>
</evidence>
<dbReference type="PANTHER" id="PTHR41283:SF1">
    <property type="entry name" value="AMINOGLYCOSIDE PHOSPHOTRANSFERASE DOMAIN-CONTAINING PROTEIN"/>
    <property type="match status" value="1"/>
</dbReference>
<dbReference type="SUPFAM" id="SSF56112">
    <property type="entry name" value="Protein kinase-like (PK-like)"/>
    <property type="match status" value="1"/>
</dbReference>
<dbReference type="InterPro" id="IPR011009">
    <property type="entry name" value="Kinase-like_dom_sf"/>
</dbReference>
<dbReference type="AlphaFoldDB" id="A0A378XZU7"/>
<dbReference type="EMBL" id="UGSC01000001">
    <property type="protein sequence ID" value="SUA69609.1"/>
    <property type="molecule type" value="Genomic_DNA"/>
</dbReference>
<organism evidence="2 3">
    <name type="scientific">Paenibacillus polymyxa</name>
    <name type="common">Bacillus polymyxa</name>
    <dbReference type="NCBI Taxonomy" id="1406"/>
    <lineage>
        <taxon>Bacteria</taxon>
        <taxon>Bacillati</taxon>
        <taxon>Bacillota</taxon>
        <taxon>Bacilli</taxon>
        <taxon>Bacillales</taxon>
        <taxon>Paenibacillaceae</taxon>
        <taxon>Paenibacillus</taxon>
    </lineage>
</organism>
<dbReference type="RefSeq" id="WP_019687173.1">
    <property type="nucleotide sequence ID" value="NZ_CP036496.1"/>
</dbReference>
<dbReference type="GeneID" id="93345868"/>
<dbReference type="Pfam" id="PF01636">
    <property type="entry name" value="APH"/>
    <property type="match status" value="1"/>
</dbReference>
<keyword evidence="2" id="KW-0808">Transferase</keyword>
<proteinExistence type="predicted"/>